<dbReference type="PANTHER" id="PTHR36223">
    <property type="entry name" value="BETA-LACTAMASE-TYPE TRANSPEPTIDASE FOLD DOMAIN CONTAINING PROTEIN"/>
    <property type="match status" value="1"/>
</dbReference>
<evidence type="ECO:0000256" key="1">
    <source>
        <dbReference type="SAM" id="MobiDB-lite"/>
    </source>
</evidence>
<feature type="compositionally biased region" description="Basic and acidic residues" evidence="1">
    <location>
        <begin position="618"/>
        <end position="646"/>
    </location>
</feature>
<name>A0AAV9PMY0_9PEZI</name>
<keyword evidence="4" id="KW-1185">Reference proteome</keyword>
<gene>
    <name evidence="3" type="ORF">LTR77_001729</name>
</gene>
<dbReference type="RefSeq" id="XP_064663316.1">
    <property type="nucleotide sequence ID" value="XM_064798989.1"/>
</dbReference>
<sequence length="680" mass="76241">MAFVSQLFQRLRLSRASVSRYSTLRAPKESGEMIPPIEARDASSGAVNAAASVSDYSIFKEDEKYSRKACLTALQGEKVPEALGHPLHEFCTVHGIRYHSGFGDELHGSSPIFARALNARRIMSGIIPDIKSPLEMPYCIWHPVTALEKTYRELVQRYPQMAYHVARACAVAGYTRLYGELDVLPDVHVAEEARECGNMAIYDAVVSQPVRYSIMNDYTRSVDVDSRQAANLNGDTCVCWMLNIKQKLPSEDDVADPLFGSLEYQETMFDLCEDHHFDERNSEAPSKSVSASRPELRLLHEPLPADLPTVQKDLLILMAAYHGNVDRYISPGNQPELSSTETRASRASWLFVNIYGSYQQLRTMKLATSPGVTVDVCVDGVALQEYDDPGEAGNDEPLKRVKYIEAVPGSNFTIRLQTIRAQLGGCEKDVLDWTIHLDGKYATDRIASVYSTSAYCSSIEVVDRKVGSAYVKECFTFAELNTDEGPLQGLKPIDFQQLGEIEVRCVFARRTGASRPLDGESFTPVSKGKALPEKVLKGRAISSQVSLGQPELLNYVPTVSSLNWPYGKKPFATYAFRYRSHRDLQIENIIPRSPSPVPLEDRDPEFLTLEEARELLRRNREKDAEQARTKEEKVRVKKEKRDRESFENDDDLAITGENQANKRTRLSTDSGIEIVDLTDL</sequence>
<reference evidence="3 4" key="1">
    <citation type="submission" date="2023-08" db="EMBL/GenBank/DDBJ databases">
        <title>Black Yeasts Isolated from many extreme environments.</title>
        <authorList>
            <person name="Coleine C."/>
            <person name="Stajich J.E."/>
            <person name="Selbmann L."/>
        </authorList>
    </citation>
    <scope>NUCLEOTIDE SEQUENCE [LARGE SCALE GENOMIC DNA]</scope>
    <source>
        <strain evidence="3 4">CCFEE 5935</strain>
    </source>
</reference>
<dbReference type="EMBL" id="JAVRRT010000002">
    <property type="protein sequence ID" value="KAK5174647.1"/>
    <property type="molecule type" value="Genomic_DNA"/>
</dbReference>
<dbReference type="InterPro" id="IPR057678">
    <property type="entry name" value="DUF7918"/>
</dbReference>
<dbReference type="Proteomes" id="UP001337655">
    <property type="component" value="Unassembled WGS sequence"/>
</dbReference>
<accession>A0AAV9PMY0</accession>
<comment type="caution">
    <text evidence="3">The sequence shown here is derived from an EMBL/GenBank/DDBJ whole genome shotgun (WGS) entry which is preliminary data.</text>
</comment>
<proteinExistence type="predicted"/>
<dbReference type="Pfam" id="PF25534">
    <property type="entry name" value="DUF7918"/>
    <property type="match status" value="1"/>
</dbReference>
<organism evidence="3 4">
    <name type="scientific">Saxophila tyrrhenica</name>
    <dbReference type="NCBI Taxonomy" id="1690608"/>
    <lineage>
        <taxon>Eukaryota</taxon>
        <taxon>Fungi</taxon>
        <taxon>Dikarya</taxon>
        <taxon>Ascomycota</taxon>
        <taxon>Pezizomycotina</taxon>
        <taxon>Dothideomycetes</taxon>
        <taxon>Dothideomycetidae</taxon>
        <taxon>Mycosphaerellales</taxon>
        <taxon>Extremaceae</taxon>
        <taxon>Saxophila</taxon>
    </lineage>
</organism>
<evidence type="ECO:0000259" key="2">
    <source>
        <dbReference type="Pfam" id="PF25534"/>
    </source>
</evidence>
<protein>
    <recommendedName>
        <fullName evidence="2">DUF7918 domain-containing protein</fullName>
    </recommendedName>
</protein>
<evidence type="ECO:0000313" key="4">
    <source>
        <dbReference type="Proteomes" id="UP001337655"/>
    </source>
</evidence>
<dbReference type="AlphaFoldDB" id="A0AAV9PMY0"/>
<evidence type="ECO:0000313" key="3">
    <source>
        <dbReference type="EMBL" id="KAK5174647.1"/>
    </source>
</evidence>
<dbReference type="GeneID" id="89923076"/>
<dbReference type="PANTHER" id="PTHR36223:SF1">
    <property type="entry name" value="TRANSCRIPTION ELONGATION FACTOR EAF N-TERMINAL DOMAIN-CONTAINING PROTEIN"/>
    <property type="match status" value="1"/>
</dbReference>
<feature type="domain" description="DUF7918" evidence="2">
    <location>
        <begin position="371"/>
        <end position="593"/>
    </location>
</feature>
<feature type="region of interest" description="Disordered" evidence="1">
    <location>
        <begin position="618"/>
        <end position="658"/>
    </location>
</feature>